<reference evidence="1" key="1">
    <citation type="submission" date="2013-07" db="EMBL/GenBank/DDBJ databases">
        <authorList>
            <person name="McIlroy S."/>
        </authorList>
    </citation>
    <scope>NUCLEOTIDE SEQUENCE [LARGE SCALE GENOMIC DNA]</scope>
    <source>
        <strain evidence="1">Run_A_D11</strain>
    </source>
</reference>
<dbReference type="Proteomes" id="UP000035760">
    <property type="component" value="Unassembled WGS sequence"/>
</dbReference>
<proteinExistence type="predicted"/>
<evidence type="ECO:0000313" key="2">
    <source>
        <dbReference type="Proteomes" id="UP000035760"/>
    </source>
</evidence>
<dbReference type="AlphaFoldDB" id="W6MAH4"/>
<comment type="caution">
    <text evidence="1">The sequence shown here is derived from an EMBL/GenBank/DDBJ whole genome shotgun (WGS) entry which is preliminary data.</text>
</comment>
<name>W6MAH4_9GAMM</name>
<protein>
    <submittedName>
        <fullName evidence="1">Uncharacterized protein</fullName>
    </submittedName>
</protein>
<evidence type="ECO:0000313" key="1">
    <source>
        <dbReference type="EMBL" id="CDI04762.1"/>
    </source>
</evidence>
<keyword evidence="2" id="KW-1185">Reference proteome</keyword>
<gene>
    <name evidence="1" type="ORF">BN873_p60022</name>
</gene>
<sequence>MRLPWPGMLTRVLRSIDVVVATQTRLTFDVIQPLWRSRGPCARFLRSSGRQPRSPD</sequence>
<reference evidence="1" key="2">
    <citation type="submission" date="2014-03" db="EMBL/GenBank/DDBJ databases">
        <title>Candidatus Competibacter-lineage genomes retrieved from metagenomes reveal functional metabolic diversity.</title>
        <authorList>
            <person name="McIlroy S.J."/>
            <person name="Albertsen M."/>
            <person name="Andresen E.K."/>
            <person name="Saunders A.M."/>
            <person name="Kristiansen R."/>
            <person name="Stokholm-Bjerregaard M."/>
            <person name="Nielsen K.L."/>
            <person name="Nielsen P.H."/>
        </authorList>
    </citation>
    <scope>NUCLEOTIDE SEQUENCE</scope>
    <source>
        <strain evidence="1">Run_A_D11</strain>
    </source>
</reference>
<dbReference type="EMBL" id="CBTJ020000118">
    <property type="protein sequence ID" value="CDI04762.1"/>
    <property type="molecule type" value="Genomic_DNA"/>
</dbReference>
<accession>W6MAH4</accession>
<organism evidence="1 2">
    <name type="scientific">Candidatus Competibacter denitrificans Run_A_D11</name>
    <dbReference type="NCBI Taxonomy" id="1400863"/>
    <lineage>
        <taxon>Bacteria</taxon>
        <taxon>Pseudomonadati</taxon>
        <taxon>Pseudomonadota</taxon>
        <taxon>Gammaproteobacteria</taxon>
        <taxon>Candidatus Competibacteraceae</taxon>
        <taxon>Candidatus Competibacter</taxon>
    </lineage>
</organism>